<evidence type="ECO:0000256" key="1">
    <source>
        <dbReference type="SAM" id="MobiDB-lite"/>
    </source>
</evidence>
<dbReference type="InterPro" id="IPR001507">
    <property type="entry name" value="ZP_dom"/>
</dbReference>
<dbReference type="PROSITE" id="PS51034">
    <property type="entry name" value="ZP_2"/>
    <property type="match status" value="1"/>
</dbReference>
<feature type="region of interest" description="Disordered" evidence="1">
    <location>
        <begin position="113"/>
        <end position="344"/>
    </location>
</feature>
<keyword evidence="2" id="KW-0812">Transmembrane</keyword>
<dbReference type="InterPro" id="IPR042235">
    <property type="entry name" value="ZP-C_dom"/>
</dbReference>
<dbReference type="PANTHER" id="PTHR46560">
    <property type="entry name" value="CYPHER, ISOFORM B"/>
    <property type="match status" value="1"/>
</dbReference>
<keyword evidence="6" id="KW-1185">Reference proteome</keyword>
<dbReference type="PANTHER" id="PTHR46560:SF4">
    <property type="entry name" value="DUSKY"/>
    <property type="match status" value="1"/>
</dbReference>
<feature type="compositionally biased region" description="Polar residues" evidence="1">
    <location>
        <begin position="210"/>
        <end position="220"/>
    </location>
</feature>
<proteinExistence type="predicted"/>
<feature type="compositionally biased region" description="Low complexity" evidence="1">
    <location>
        <begin position="309"/>
        <end position="322"/>
    </location>
</feature>
<dbReference type="AlphaFoldDB" id="A0AAW1KJR5"/>
<dbReference type="EMBL" id="JASPKY010000221">
    <property type="protein sequence ID" value="KAK9719298.1"/>
    <property type="molecule type" value="Genomic_DNA"/>
</dbReference>
<dbReference type="Gene3D" id="2.60.40.4100">
    <property type="entry name" value="Zona pellucida, ZP-C domain"/>
    <property type="match status" value="1"/>
</dbReference>
<feature type="chain" id="PRO_5043542135" evidence="3">
    <location>
        <begin position="22"/>
        <end position="764"/>
    </location>
</feature>
<evidence type="ECO:0000256" key="2">
    <source>
        <dbReference type="SAM" id="Phobius"/>
    </source>
</evidence>
<protein>
    <submittedName>
        <fullName evidence="5">Zona pellucida-like domain</fullName>
    </submittedName>
</protein>
<dbReference type="Pfam" id="PF25057">
    <property type="entry name" value="CUT_N"/>
    <property type="match status" value="1"/>
</dbReference>
<evidence type="ECO:0000256" key="3">
    <source>
        <dbReference type="SAM" id="SignalP"/>
    </source>
</evidence>
<dbReference type="InterPro" id="IPR056953">
    <property type="entry name" value="CUT_N"/>
</dbReference>
<feature type="compositionally biased region" description="Polar residues" evidence="1">
    <location>
        <begin position="237"/>
        <end position="246"/>
    </location>
</feature>
<keyword evidence="3" id="KW-0732">Signal</keyword>
<comment type="caution">
    <text evidence="5">The sequence shown here is derived from an EMBL/GenBank/DDBJ whole genome shotgun (WGS) entry which is preliminary data.</text>
</comment>
<sequence>MEVPFAIIALLAIIWMPHVISQKFYPNNIEVTRNNQTRRVTRQSSADQMVHNILQWLEGSHRQVRQNDLRTYLPPTKQPRPFELPPIENIIPGMIPPNIPGYYEEPLLPNPQIPDLSYPNEFPPSISPQSGANEITSPTITSSPLPEQPEPNFHQESSSSTDDITEYPSSEPPFPSINSPSHRPEPEHNGYPPAGAQPQPPFELPGIPESHSSPEPNGSGSPIEPVPIATDEPLIPSQASSIQPESTGYPERITPGDVQPTGYPLPETPQPFELPGYTSASPSPLGDVSTFPPILVETTRRPGDEQAETETPSPSVPSSPTNEEPDLSGSPVTPLLPEVNSISPNIDVTTAEPVDISRPSLPDINPTDIIIPSQHTGNEVTPEPTEPELQFQFTTEKEPPESSNGILTEENLKHPPHIHTIDVECAKEMMTINIEFNRQFDGIIYSKGFYSNPECRYVNENSGQSKYTFTVKLDSCGTQFVNAFDTQNQSYLENVLVLQNEAGIQEVWDTIRSVRCLWEGNLSKSLTVSLSVGMLSEEIVTFSGDTAVARLDIQKGEGPFAPSANGLVPIGEKMTLVISVSGDPGFDIQVKDCKARNSKGDLEYALTDEDGCVLRPKLFGAFQKTRDTGNTDASIIAYAYFTAFKFPDLMDLMIECNVDLCKTDCDVCPNSDQKIQPGKRRRRDLRNETMGNPVKIGKLLRVLLPEDLSDGETLIEVKQQRELCISLSNFVFVSVILISLLACTILFSTYMYFKHRITPYKHEL</sequence>
<evidence type="ECO:0000313" key="5">
    <source>
        <dbReference type="EMBL" id="KAK9719298.1"/>
    </source>
</evidence>
<gene>
    <name evidence="5" type="ORF">QE152_g22723</name>
</gene>
<dbReference type="Gene3D" id="2.60.40.3210">
    <property type="entry name" value="Zona pellucida, ZP-N domain"/>
    <property type="match status" value="1"/>
</dbReference>
<accession>A0AAW1KJR5</accession>
<evidence type="ECO:0000259" key="4">
    <source>
        <dbReference type="PROSITE" id="PS51034"/>
    </source>
</evidence>
<feature type="transmembrane region" description="Helical" evidence="2">
    <location>
        <begin position="730"/>
        <end position="753"/>
    </location>
</feature>
<keyword evidence="2" id="KW-1133">Transmembrane helix</keyword>
<dbReference type="SMART" id="SM00241">
    <property type="entry name" value="ZP"/>
    <property type="match status" value="1"/>
</dbReference>
<feature type="compositionally biased region" description="Polar residues" evidence="1">
    <location>
        <begin position="127"/>
        <end position="145"/>
    </location>
</feature>
<feature type="domain" description="ZP" evidence="4">
    <location>
        <begin position="424"/>
        <end position="675"/>
    </location>
</feature>
<dbReference type="Proteomes" id="UP001458880">
    <property type="component" value="Unassembled WGS sequence"/>
</dbReference>
<reference evidence="5 6" key="1">
    <citation type="journal article" date="2024" name="BMC Genomics">
        <title>De novo assembly and annotation of Popillia japonica's genome with initial clues to its potential as an invasive pest.</title>
        <authorList>
            <person name="Cucini C."/>
            <person name="Boschi S."/>
            <person name="Funari R."/>
            <person name="Cardaioli E."/>
            <person name="Iannotti N."/>
            <person name="Marturano G."/>
            <person name="Paoli F."/>
            <person name="Bruttini M."/>
            <person name="Carapelli A."/>
            <person name="Frati F."/>
            <person name="Nardi F."/>
        </authorList>
    </citation>
    <scope>NUCLEOTIDE SEQUENCE [LARGE SCALE GENOMIC DNA]</scope>
    <source>
        <strain evidence="5">DMR45628</strain>
    </source>
</reference>
<name>A0AAW1KJR5_POPJA</name>
<keyword evidence="2" id="KW-0472">Membrane</keyword>
<evidence type="ECO:0000313" key="6">
    <source>
        <dbReference type="Proteomes" id="UP001458880"/>
    </source>
</evidence>
<feature type="signal peptide" evidence="3">
    <location>
        <begin position="1"/>
        <end position="21"/>
    </location>
</feature>
<organism evidence="5 6">
    <name type="scientific">Popillia japonica</name>
    <name type="common">Japanese beetle</name>
    <dbReference type="NCBI Taxonomy" id="7064"/>
    <lineage>
        <taxon>Eukaryota</taxon>
        <taxon>Metazoa</taxon>
        <taxon>Ecdysozoa</taxon>
        <taxon>Arthropoda</taxon>
        <taxon>Hexapoda</taxon>
        <taxon>Insecta</taxon>
        <taxon>Pterygota</taxon>
        <taxon>Neoptera</taxon>
        <taxon>Endopterygota</taxon>
        <taxon>Coleoptera</taxon>
        <taxon>Polyphaga</taxon>
        <taxon>Scarabaeiformia</taxon>
        <taxon>Scarabaeidae</taxon>
        <taxon>Rutelinae</taxon>
        <taxon>Popillia</taxon>
    </lineage>
</organism>